<dbReference type="InterPro" id="IPR050951">
    <property type="entry name" value="Retrovirus_Pol_polyprotein"/>
</dbReference>
<sequence length="1300" mass="148001">MADGTRLKELQEFQRKTELVLMDEKAKRQASEDQLHTRLDQINEAQEGLQATVMNLEHSMGAMQQQLKSIAEQLQNYNRNKSILGEGLTASIERGSSSRITALHPPSEENPTQYNAIHRMEFPLFNREEARIWVRRCNRYFQMIPIPEEQKVPLASVYMQGRAELWYQGHVEKRGVPTWSELTIIVLERFEDLDHERVVSEFNMLHQDTTVNAYLEKFEVLEAHMLIFNKNLDEAFFMMKFISGLKEEIKGYVATMKPTTLDQSIVLARKQESMVNAILRKTNQHQKTNQGKPIFKPPNKGPPYKPSFKPSFRYREENSQPKRFLTEAEVRARKEKNLCYKCDEPYTPGHRCKYRQVHMLMTEEEAKAYEEGEEQIEDSPEDEDATVSFHAMGGITVLGCTLEQTTPMAVRIADGGRVMSKYFCPTFCWEIQGHHFSHPVRVLKLGGYDCVLGCDWLSINNPIELDFHQLQEPRTLPPERTIEHHIELVPDAIPRKQHPYRYAYGQKTEIEKIVREMLESGIIRISQSSFASPVLLVKKKDGGWRLCVDYRKHQLYAKQSKCSFAQQQIDYLGHVISEGGVATDPEKIECMKNWLVPTSVKALRGFLGLTGYYRKFIKGYGSISKPLTLLLKKDAFNWNLEAEAAFNHLKEVMVRAPVLALPNFSKPFIVETDACGKGIGAVLMQEGRLIAYLSKALAAKNMGLSTYEKEFLALLLAYKKGSENRAADALSRVEHDRGESQANAVTTQIPLWLQDVQDSYEGNTLFQTVVQAKTLDNLAFPDYSYEAALGGHSGINGTYQRVKPLFYWPTLKGDINTWVKECEVCQRSKHENIPYPGLLQPLPIPDQAWSCISMDFIEGLPPSEGKDSILVIVDRLTKYSHFLPLKHPYTASSIAKTFFDNIYKLHGLPVSIVTVRDRVFTSRLWKELFSMAGVSLDMSSAYHPQTDGQTERVNQCLENYLRCMCHQKPKKWAQWLTLAEFWFNTNFHTGLKTTPFQALYGYPPHQLSIGPYMQNHHSEVEELMQERAKVVQLLKENLQQAQQRMKLYADKKRTEREFLVGDEVFLKLQAVCKVLRTLKGAGKNRKSGLQACITTSLPDFEDEVFKVYPSAILARRLVPRNNVGVPQVLIQWSHGSPDQATWEDYKDMATKFPGFDPWGQGSKIGGRDVASTSRNAILKGECEIEGGNLGRQIKGRIELSEQLGDFERNAAVSKKSVKEVAITNQNATSARISTIRKMGLGRSIKGTVELGAESSNSRGCDVAPVELELVPFMEELKDCDVEGSSTKGETQIHVDAWEKK</sequence>
<feature type="coiled-coil region" evidence="1">
    <location>
        <begin position="1024"/>
        <end position="1051"/>
    </location>
</feature>
<dbReference type="SUPFAM" id="SSF56672">
    <property type="entry name" value="DNA/RNA polymerases"/>
    <property type="match status" value="1"/>
</dbReference>
<dbReference type="InterPro" id="IPR021109">
    <property type="entry name" value="Peptidase_aspartic_dom_sf"/>
</dbReference>
<dbReference type="Gene3D" id="3.30.70.270">
    <property type="match status" value="2"/>
</dbReference>
<accession>A0AAW2MFR6</accession>
<dbReference type="SUPFAM" id="SSF53098">
    <property type="entry name" value="Ribonuclease H-like"/>
    <property type="match status" value="1"/>
</dbReference>
<dbReference type="Pfam" id="PF19259">
    <property type="entry name" value="Ty3_capsid"/>
    <property type="match status" value="1"/>
</dbReference>
<feature type="domain" description="Integrase catalytic" evidence="2">
    <location>
        <begin position="839"/>
        <end position="1003"/>
    </location>
</feature>
<dbReference type="InterPro" id="IPR043502">
    <property type="entry name" value="DNA/RNA_pol_sf"/>
</dbReference>
<dbReference type="EMBL" id="JACGWJ010000022">
    <property type="protein sequence ID" value="KAL0329470.1"/>
    <property type="molecule type" value="Genomic_DNA"/>
</dbReference>
<dbReference type="InterPro" id="IPR045358">
    <property type="entry name" value="Ty3_capsid"/>
</dbReference>
<dbReference type="GO" id="GO:0004519">
    <property type="term" value="F:endonuclease activity"/>
    <property type="evidence" value="ECO:0007669"/>
    <property type="project" value="UniProtKB-KW"/>
</dbReference>
<dbReference type="InterPro" id="IPR041577">
    <property type="entry name" value="RT_RNaseH_2"/>
</dbReference>
<dbReference type="PROSITE" id="PS50994">
    <property type="entry name" value="INTEGRASE"/>
    <property type="match status" value="1"/>
</dbReference>
<dbReference type="InterPro" id="IPR001584">
    <property type="entry name" value="Integrase_cat-core"/>
</dbReference>
<dbReference type="InterPro" id="IPR012337">
    <property type="entry name" value="RNaseH-like_sf"/>
</dbReference>
<organism evidence="3">
    <name type="scientific">Sesamum radiatum</name>
    <name type="common">Black benniseed</name>
    <dbReference type="NCBI Taxonomy" id="300843"/>
    <lineage>
        <taxon>Eukaryota</taxon>
        <taxon>Viridiplantae</taxon>
        <taxon>Streptophyta</taxon>
        <taxon>Embryophyta</taxon>
        <taxon>Tracheophyta</taxon>
        <taxon>Spermatophyta</taxon>
        <taxon>Magnoliopsida</taxon>
        <taxon>eudicotyledons</taxon>
        <taxon>Gunneridae</taxon>
        <taxon>Pentapetalae</taxon>
        <taxon>asterids</taxon>
        <taxon>lamiids</taxon>
        <taxon>Lamiales</taxon>
        <taxon>Pedaliaceae</taxon>
        <taxon>Sesamum</taxon>
    </lineage>
</organism>
<dbReference type="Gene3D" id="3.10.10.10">
    <property type="entry name" value="HIV Type 1 Reverse Transcriptase, subunit A, domain 1"/>
    <property type="match status" value="1"/>
</dbReference>
<dbReference type="PANTHER" id="PTHR37984:SF15">
    <property type="entry name" value="INTEGRASE CATALYTIC DOMAIN-CONTAINING PROTEIN"/>
    <property type="match status" value="1"/>
</dbReference>
<dbReference type="PANTHER" id="PTHR37984">
    <property type="entry name" value="PROTEIN CBG26694"/>
    <property type="match status" value="1"/>
</dbReference>
<comment type="caution">
    <text evidence="3">The sequence shown here is derived from an EMBL/GenBank/DDBJ whole genome shotgun (WGS) entry which is preliminary data.</text>
</comment>
<dbReference type="InterPro" id="IPR016197">
    <property type="entry name" value="Chromo-like_dom_sf"/>
</dbReference>
<reference evidence="3" key="2">
    <citation type="journal article" date="2024" name="Plant">
        <title>Genomic evolution and insights into agronomic trait innovations of Sesamum species.</title>
        <authorList>
            <person name="Miao H."/>
            <person name="Wang L."/>
            <person name="Qu L."/>
            <person name="Liu H."/>
            <person name="Sun Y."/>
            <person name="Le M."/>
            <person name="Wang Q."/>
            <person name="Wei S."/>
            <person name="Zheng Y."/>
            <person name="Lin W."/>
            <person name="Duan Y."/>
            <person name="Cao H."/>
            <person name="Xiong S."/>
            <person name="Wang X."/>
            <person name="Wei L."/>
            <person name="Li C."/>
            <person name="Ma Q."/>
            <person name="Ju M."/>
            <person name="Zhao R."/>
            <person name="Li G."/>
            <person name="Mu C."/>
            <person name="Tian Q."/>
            <person name="Mei H."/>
            <person name="Zhang T."/>
            <person name="Gao T."/>
            <person name="Zhang H."/>
        </authorList>
    </citation>
    <scope>NUCLEOTIDE SEQUENCE</scope>
    <source>
        <strain evidence="3">G02</strain>
    </source>
</reference>
<evidence type="ECO:0000313" key="3">
    <source>
        <dbReference type="EMBL" id="KAL0329470.1"/>
    </source>
</evidence>
<dbReference type="SUPFAM" id="SSF54160">
    <property type="entry name" value="Chromo domain-like"/>
    <property type="match status" value="1"/>
</dbReference>
<reference evidence="3" key="1">
    <citation type="submission" date="2020-06" db="EMBL/GenBank/DDBJ databases">
        <authorList>
            <person name="Li T."/>
            <person name="Hu X."/>
            <person name="Zhang T."/>
            <person name="Song X."/>
            <person name="Zhang H."/>
            <person name="Dai N."/>
            <person name="Sheng W."/>
            <person name="Hou X."/>
            <person name="Wei L."/>
        </authorList>
    </citation>
    <scope>NUCLEOTIDE SEQUENCE</scope>
    <source>
        <strain evidence="3">G02</strain>
        <tissue evidence="3">Leaf</tissue>
    </source>
</reference>
<proteinExistence type="predicted"/>
<dbReference type="Gene3D" id="2.40.70.10">
    <property type="entry name" value="Acid Proteases"/>
    <property type="match status" value="1"/>
</dbReference>
<dbReference type="CDD" id="cd00303">
    <property type="entry name" value="retropepsin_like"/>
    <property type="match status" value="1"/>
</dbReference>
<gene>
    <name evidence="3" type="ORF">Sradi_4933700</name>
</gene>
<dbReference type="Pfam" id="PF08284">
    <property type="entry name" value="RVP_2"/>
    <property type="match status" value="1"/>
</dbReference>
<protein>
    <submittedName>
        <fullName evidence="3">Transposon Ty3-G Gag-Pol polyprotein</fullName>
    </submittedName>
</protein>
<dbReference type="Pfam" id="PF17919">
    <property type="entry name" value="RT_RNaseH_2"/>
    <property type="match status" value="1"/>
</dbReference>
<name>A0AAW2MFR6_SESRA</name>
<feature type="coiled-coil region" evidence="1">
    <location>
        <begin position="39"/>
        <end position="80"/>
    </location>
</feature>
<dbReference type="Gene3D" id="1.10.340.70">
    <property type="match status" value="1"/>
</dbReference>
<evidence type="ECO:0000259" key="2">
    <source>
        <dbReference type="PROSITE" id="PS50994"/>
    </source>
</evidence>
<dbReference type="FunFam" id="3.30.420.10:FF:000032">
    <property type="entry name" value="Retrovirus-related Pol polyprotein from transposon 297-like Protein"/>
    <property type="match status" value="1"/>
</dbReference>
<dbReference type="GO" id="GO:0016779">
    <property type="term" value="F:nucleotidyltransferase activity"/>
    <property type="evidence" value="ECO:0007669"/>
    <property type="project" value="UniProtKB-KW"/>
</dbReference>
<dbReference type="GO" id="GO:0003676">
    <property type="term" value="F:nucleic acid binding"/>
    <property type="evidence" value="ECO:0007669"/>
    <property type="project" value="InterPro"/>
</dbReference>
<dbReference type="InterPro" id="IPR043128">
    <property type="entry name" value="Rev_trsase/Diguanyl_cyclase"/>
</dbReference>
<dbReference type="Gene3D" id="3.30.420.10">
    <property type="entry name" value="Ribonuclease H-like superfamily/Ribonuclease H"/>
    <property type="match status" value="1"/>
</dbReference>
<dbReference type="InterPro" id="IPR036397">
    <property type="entry name" value="RNaseH_sf"/>
</dbReference>
<keyword evidence="1" id="KW-0175">Coiled coil</keyword>
<dbReference type="FunFam" id="3.30.70.270:FF:000020">
    <property type="entry name" value="Transposon Tf2-6 polyprotein-like Protein"/>
    <property type="match status" value="1"/>
</dbReference>
<dbReference type="Pfam" id="PF17921">
    <property type="entry name" value="Integrase_H2C2"/>
    <property type="match status" value="1"/>
</dbReference>
<dbReference type="GO" id="GO:0015074">
    <property type="term" value="P:DNA integration"/>
    <property type="evidence" value="ECO:0007669"/>
    <property type="project" value="InterPro"/>
</dbReference>
<evidence type="ECO:0000256" key="1">
    <source>
        <dbReference type="SAM" id="Coils"/>
    </source>
</evidence>
<dbReference type="InterPro" id="IPR041588">
    <property type="entry name" value="Integrase_H2C2"/>
</dbReference>